<protein>
    <submittedName>
        <fullName evidence="5">DUF4214 domain-containing protein</fullName>
    </submittedName>
</protein>
<name>A0ABX6FVI6_9BURK</name>
<evidence type="ECO:0000259" key="3">
    <source>
        <dbReference type="Pfam" id="PF13946"/>
    </source>
</evidence>
<evidence type="ECO:0000259" key="4">
    <source>
        <dbReference type="Pfam" id="PF20155"/>
    </source>
</evidence>
<feature type="compositionally biased region" description="Basic and acidic residues" evidence="2">
    <location>
        <begin position="552"/>
        <end position="561"/>
    </location>
</feature>
<keyword evidence="1" id="KW-0175">Coiled coil</keyword>
<dbReference type="NCBIfam" id="TIGR02675">
    <property type="entry name" value="tape_meas_nterm"/>
    <property type="match status" value="1"/>
</dbReference>
<feature type="region of interest" description="Disordered" evidence="2">
    <location>
        <begin position="552"/>
        <end position="575"/>
    </location>
</feature>
<dbReference type="Gene3D" id="1.10.3130.20">
    <property type="entry name" value="Phycobilisome linker domain"/>
    <property type="match status" value="1"/>
</dbReference>
<feature type="domain" description="DUF4214" evidence="3">
    <location>
        <begin position="1701"/>
        <end position="1745"/>
    </location>
</feature>
<accession>A0ABX6FVI6</accession>
<dbReference type="InterPro" id="IPR038255">
    <property type="entry name" value="PBS_linker_sf"/>
</dbReference>
<dbReference type="Pfam" id="PF20155">
    <property type="entry name" value="TMP_3"/>
    <property type="match status" value="1"/>
</dbReference>
<feature type="domain" description="DUF4214" evidence="3">
    <location>
        <begin position="1747"/>
        <end position="1792"/>
    </location>
</feature>
<dbReference type="InterPro" id="IPR013491">
    <property type="entry name" value="Tape_meas_N"/>
</dbReference>
<dbReference type="Proteomes" id="UP000437862">
    <property type="component" value="Chromosome"/>
</dbReference>
<dbReference type="EMBL" id="CP046904">
    <property type="protein sequence ID" value="QGZ41546.1"/>
    <property type="molecule type" value="Genomic_DNA"/>
</dbReference>
<dbReference type="InterPro" id="IPR025282">
    <property type="entry name" value="DUF4214"/>
</dbReference>
<feature type="coiled-coil region" evidence="1">
    <location>
        <begin position="1641"/>
        <end position="1668"/>
    </location>
</feature>
<reference evidence="5 6" key="1">
    <citation type="submission" date="2019-12" db="EMBL/GenBank/DDBJ databases">
        <title>Draft Genome Sequences of Six Type Strains of the Genus Massilia.</title>
        <authorList>
            <person name="Miess H."/>
            <person name="Frediansyah A."/>
            <person name="Goeker M."/>
            <person name="Gross H."/>
        </authorList>
    </citation>
    <scope>NUCLEOTIDE SEQUENCE [LARGE SCALE GENOMIC DNA]</scope>
    <source>
        <strain evidence="5 6">DSM 26639</strain>
    </source>
</reference>
<feature type="domain" description="Tape measure protein N-terminal" evidence="4">
    <location>
        <begin position="193"/>
        <end position="378"/>
    </location>
</feature>
<evidence type="ECO:0000313" key="6">
    <source>
        <dbReference type="Proteomes" id="UP000437862"/>
    </source>
</evidence>
<gene>
    <name evidence="5" type="ORF">GO485_22475</name>
</gene>
<proteinExistence type="predicted"/>
<sequence length="1877" mass="198524">MPARARRHGRNRGWRATARMASSRACPIPAPPPTWSSTCGTWGRRSRRAWARRPSRMPSWPHGRPTWASNCMHGKCRRCGACRATTSCKAIKRRTPPASRRSASCIAARGWKTRSTRRWTERHTASHAARPHNQRNHMVVNLQKGVGLDAAQLRDLANAADLANSRVAGLTAAVEQAQKALAGLGIDASAAGLVRMSDAYATFTGQLKLATKSQQEYAEAYADVVRIAKASQGDLAQTGTLYARIADSTRELHLSQEDVSDVTEAIALGLKASGTAAGEAATAQQQLVQAFAMGKLSGEDLNSVYSAAPRLVMALADSLHMPVADLQKLAEEGELTASVLAGGLPQAMIALRGEATQMQTVGGAVTELKNGMTEYVGQQAEASGGAELLMHGLQALGDNAAIVVGAVETLLALRTVGTLAAWALQAASTASAAGVAAVAMRGLGIAAGLLSGPVGIVAGVLGLAATAWAAFGDSAKEKSEQAASAAGKSTDEIVRQLDRQAKARAAAEGLPKPGASDLAAFEREYGTAAEKAKQEVEKWEKKLGTNFTADRRQRVLDRFDPPSKSTSPSKADSLESGIKSKTVDYDVEAQFTAGMLETEKQRIRLNAELKAGTLNLTAAEQQRIEVALKGQEVAEKAFRLNESEKDVAEWIKRSTKARQDAIAVREFENAMQGKSKDAHDIAEVEFKNRRSVQEAVDTMRGAGRPVTDDMVARMQAQAAAQTRAEQDEMRDRKAREAADQLAAANKATRLGRIDDPGELARAKLEDEAAVYRERIQMAQEGSSLRKQLEAEFGIWYVNRQRTIEQEAAAARRNELTKSFEAIAQKLEAVFGRTGKALGAVGSALLDNANVHEGINERLDRAKEGAGGDQSKIDAANAKAAEERATQQVKHYGDMASAAKGFFKENSAGYKAMEGIEKAYRAAELAMALENMAKKLFFKEGEVTATTTLNATKLSGEAATSAASTTLAGTEASAWGLTAVVKAIASLPFPLNLAAGAATLAAVVALGAKLTGGMGGGGVDIAKERQEKAGTGSVLGDASAKSDSIARSLELIEQNSDMELSHTAGMLAALRSIESSVAGLGNLLVRNAGLTGKLADGQKGSAYDLGNSTAAVAATGGLIGLTLDKMTGGLVGKITGKVFSSLFGGKVTVLDTGFTASRATLGTVLTEGIDAYQYTDTKKSGGLLRGDKYRTSLTALGNEANDQITKVVKGLADSVQEAGKLLGLGGDAFTQHLNSFVVDIGKVSLKDLKGKELQEQLEAIFSKLGDDMAAFAVDGLRDFQKIGEGQFETLTRIAVDYANIDSIFASIGKTFGAVGLQSVAAREHLIELAGGIDKLAEQTASFADNYLTEDERLAPVRKYVTEQMAALNLAGIDSRDKFKAAVLALDPSKDAQQYTALMALESAFAKVYPAMNETASAAQVAADRLELEAKIYEMTHSSAEVTARDRAKELAAMDASLRPLQQRIYALQDEQAAIERVRDAATELLGGVDKAFAGLQRAVQDEKNALTTAHDAASEAMQARIDDTSSAVAKLKALSDALHGTLNQMHAPGQELFDRQSAQAQIRSALAIARAGGPLPEAEKLQNALGVVGQDAGNQFSSYVDYLRDYYRTANDIAALADLTDSRMSVEERMLKVLQDQKKAADRAYKDEMLRLDKELQKAQEQIDALKGIDNSVKSVAEALLSLSGAIAAAQANPIIASTAAITQAYQTSLNRAPEAAGLAFWQNQAANGTPIQTIVDNIANSPEAKIRGLYQKLLDREAEAAGLDFWMKQAQSGMTLEQIQAGFMNSPEYKAKHPTVSWAPGGGSATEAAESTQASRAAARSLAPDNSELAAGMQALGDAVAKQGAALNKIAQNTGRHADMYETNTAGGGPALVQVVL</sequence>
<evidence type="ECO:0000256" key="2">
    <source>
        <dbReference type="SAM" id="MobiDB-lite"/>
    </source>
</evidence>
<evidence type="ECO:0000256" key="1">
    <source>
        <dbReference type="SAM" id="Coils"/>
    </source>
</evidence>
<evidence type="ECO:0000313" key="5">
    <source>
        <dbReference type="EMBL" id="QGZ41546.1"/>
    </source>
</evidence>
<organism evidence="5 6">
    <name type="scientific">Pseudoduganella flava</name>
    <dbReference type="NCBI Taxonomy" id="871742"/>
    <lineage>
        <taxon>Bacteria</taxon>
        <taxon>Pseudomonadati</taxon>
        <taxon>Pseudomonadota</taxon>
        <taxon>Betaproteobacteria</taxon>
        <taxon>Burkholderiales</taxon>
        <taxon>Oxalobacteraceae</taxon>
        <taxon>Telluria group</taxon>
        <taxon>Pseudoduganella</taxon>
    </lineage>
</organism>
<dbReference type="Pfam" id="PF13946">
    <property type="entry name" value="DUF4214"/>
    <property type="match status" value="2"/>
</dbReference>
<keyword evidence="6" id="KW-1185">Reference proteome</keyword>